<gene>
    <name evidence="1" type="ORF">RJT34_14133</name>
</gene>
<accession>A0AAN9PM47</accession>
<comment type="caution">
    <text evidence="1">The sequence shown here is derived from an EMBL/GenBank/DDBJ whole genome shotgun (WGS) entry which is preliminary data.</text>
</comment>
<keyword evidence="2" id="KW-1185">Reference proteome</keyword>
<dbReference type="Proteomes" id="UP001359559">
    <property type="component" value="Unassembled WGS sequence"/>
</dbReference>
<dbReference type="AlphaFoldDB" id="A0AAN9PM47"/>
<evidence type="ECO:0000313" key="1">
    <source>
        <dbReference type="EMBL" id="KAK7303231.1"/>
    </source>
</evidence>
<proteinExistence type="predicted"/>
<dbReference type="EMBL" id="JAYKXN010000003">
    <property type="protein sequence ID" value="KAK7303231.1"/>
    <property type="molecule type" value="Genomic_DNA"/>
</dbReference>
<reference evidence="1 2" key="1">
    <citation type="submission" date="2024-01" db="EMBL/GenBank/DDBJ databases">
        <title>The genomes of 5 underutilized Papilionoideae crops provide insights into root nodulation and disease resistance.</title>
        <authorList>
            <person name="Yuan L."/>
        </authorList>
    </citation>
    <scope>NUCLEOTIDE SEQUENCE [LARGE SCALE GENOMIC DNA]</scope>
    <source>
        <strain evidence="1">LY-2023</strain>
        <tissue evidence="1">Leaf</tissue>
    </source>
</reference>
<organism evidence="1 2">
    <name type="scientific">Clitoria ternatea</name>
    <name type="common">Butterfly pea</name>
    <dbReference type="NCBI Taxonomy" id="43366"/>
    <lineage>
        <taxon>Eukaryota</taxon>
        <taxon>Viridiplantae</taxon>
        <taxon>Streptophyta</taxon>
        <taxon>Embryophyta</taxon>
        <taxon>Tracheophyta</taxon>
        <taxon>Spermatophyta</taxon>
        <taxon>Magnoliopsida</taxon>
        <taxon>eudicotyledons</taxon>
        <taxon>Gunneridae</taxon>
        <taxon>Pentapetalae</taxon>
        <taxon>rosids</taxon>
        <taxon>fabids</taxon>
        <taxon>Fabales</taxon>
        <taxon>Fabaceae</taxon>
        <taxon>Papilionoideae</taxon>
        <taxon>50 kb inversion clade</taxon>
        <taxon>NPAAA clade</taxon>
        <taxon>indigoferoid/millettioid clade</taxon>
        <taxon>Phaseoleae</taxon>
        <taxon>Clitoria</taxon>
    </lineage>
</organism>
<evidence type="ECO:0000313" key="2">
    <source>
        <dbReference type="Proteomes" id="UP001359559"/>
    </source>
</evidence>
<protein>
    <submittedName>
        <fullName evidence="1">Uncharacterized protein</fullName>
    </submittedName>
</protein>
<sequence>MQHRHLLIPALHHNLIQVELQVRGFCEIQKFMFLLNPKFPFQSTCSTPQFRDSYSFCEITKHFPFSYASIYSFPLVAFVIIAGTDPRRLVFSAVS</sequence>
<name>A0AAN9PM47_CLITE</name>